<name>A0AAF5DHZ6_STRER</name>
<protein>
    <recommendedName>
        <fullName evidence="4">Mos1 transposase HTH domain-containing protein</fullName>
    </recommendedName>
</protein>
<dbReference type="GO" id="GO:0000729">
    <property type="term" value="P:DNA double-strand break processing"/>
    <property type="evidence" value="ECO:0007669"/>
    <property type="project" value="TreeGrafter"/>
</dbReference>
<dbReference type="GO" id="GO:0044774">
    <property type="term" value="P:mitotic DNA integrity checkpoint signaling"/>
    <property type="evidence" value="ECO:0007669"/>
    <property type="project" value="TreeGrafter"/>
</dbReference>
<dbReference type="GO" id="GO:0015074">
    <property type="term" value="P:DNA integration"/>
    <property type="evidence" value="ECO:0007669"/>
    <property type="project" value="TreeGrafter"/>
</dbReference>
<dbReference type="AlphaFoldDB" id="A0AAF5DHZ6"/>
<evidence type="ECO:0000313" key="5">
    <source>
        <dbReference type="Proteomes" id="UP000035681"/>
    </source>
</evidence>
<dbReference type="InterPro" id="IPR041426">
    <property type="entry name" value="Mos1_HTH"/>
</dbReference>
<feature type="domain" description="Mos1 transposase HTH" evidence="4">
    <location>
        <begin position="409"/>
        <end position="447"/>
    </location>
</feature>
<sequence length="936" mass="109001">MKYCLCFIILINILSLICDKAVMGAPASFQDVANNDDNLPRQKRYFDAKEANDQYWDEKDRREKTTTTQNPVSVKITTEPTKKRSNRVPLPRGRNILLLILIITSFKITNLSIIGIDTFICIFKFHIASILKIMHKNIPFDKTIVFLKLVYILYFNNIKLHIFSNILYNINNHVMNVLNQFVTLKLFESFTTVMGAPASFQDVANNDDNLQRQRRYFDADEANKQYWDDYDRREKEKKTTKEPNPVIVKLTTTTTPQRRANLYPFGRGRKTTMAAPVSSQVAANNDDNLPRQKRYFDRKAAIDEYYDEKDKKERERRKSTKNPGPVLIFFFAPTKAIANYIKYFDHFKLTAKLKCYGFNCVVYLEVPYLLNYILTQYISILQKKQRNEQSFVASKNKKQLKRSLHMKWFKRGTNATKTSQNINEAFGEDVVSTSTVQRWFKKFNEGNENLENEDRGRPCSTVDNDELQAVVEADPRQTLGQLAEALNLDKWIPHELNDYQKNRRYEICSSLILRNKNDPFLDRIVTCDEKWILYDNRKRSGQWLDINEAPKSFPKPQLNQKKVMVTVWWSAEGIIHYEFLKPGETITAESYCQQIEKMHRKLCQKRPALVNRKGPVLLHDNARPHVSKKTLQKLGELGYETLPHPAYSPDLAPTDFHFFKHLDHFLNEKIFNNEEDIKTAFEDFIASRSQDFYQNGINKMVSRWQQCIDSNENLYIKHNFHQMKMNYYFCFIVLLSILSFICDKTIIAAPASSQVVANNDDSLSRQKRYFDREAAIKEYYDEKDRREKTTTIQNPVSEKVTTKIPDLKMPLVVAPFLMVFSNILCIIIYHVINASVMCTKFNSPGRFNVDTLILSLICDKAIMGTPVSSQVVANNDDNLPRQRRYFDAKKANDEYWDEKDRRENTTTIQNPVSEKLTTTKPNPNVPIGVAPGFGGK</sequence>
<proteinExistence type="predicted"/>
<feature type="signal peptide" evidence="3">
    <location>
        <begin position="1"/>
        <end position="24"/>
    </location>
</feature>
<accession>A0AAF5DHZ6</accession>
<keyword evidence="3" id="KW-0732">Signal</keyword>
<feature type="transmembrane region" description="Helical" evidence="2">
    <location>
        <begin position="96"/>
        <end position="123"/>
    </location>
</feature>
<dbReference type="InterPro" id="IPR001888">
    <property type="entry name" value="Transposase_1"/>
</dbReference>
<feature type="transmembrane region" description="Helical" evidence="2">
    <location>
        <begin position="725"/>
        <end position="742"/>
    </location>
</feature>
<dbReference type="Proteomes" id="UP000035681">
    <property type="component" value="Unplaced"/>
</dbReference>
<dbReference type="Gene3D" id="3.30.420.10">
    <property type="entry name" value="Ribonuclease H-like superfamily/Ribonuclease H"/>
    <property type="match status" value="1"/>
</dbReference>
<dbReference type="GO" id="GO:0031297">
    <property type="term" value="P:replication fork processing"/>
    <property type="evidence" value="ECO:0007669"/>
    <property type="project" value="TreeGrafter"/>
</dbReference>
<dbReference type="PANTHER" id="PTHR46060">
    <property type="entry name" value="MARINER MOS1 TRANSPOSASE-LIKE PROTEIN"/>
    <property type="match status" value="1"/>
</dbReference>
<dbReference type="PANTHER" id="PTHR46060:SF2">
    <property type="entry name" value="HISTONE-LYSINE N-METHYLTRANSFERASE SETMAR"/>
    <property type="match status" value="1"/>
</dbReference>
<keyword evidence="2" id="KW-0472">Membrane</keyword>
<feature type="compositionally biased region" description="Polar residues" evidence="1">
    <location>
        <begin position="905"/>
        <end position="922"/>
    </location>
</feature>
<feature type="chain" id="PRO_5042226555" description="Mos1 transposase HTH domain-containing protein" evidence="3">
    <location>
        <begin position="25"/>
        <end position="936"/>
    </location>
</feature>
<keyword evidence="2" id="KW-1133">Transmembrane helix</keyword>
<dbReference type="GO" id="GO:0006303">
    <property type="term" value="P:double-strand break repair via nonhomologous end joining"/>
    <property type="evidence" value="ECO:0007669"/>
    <property type="project" value="TreeGrafter"/>
</dbReference>
<dbReference type="GO" id="GO:0003697">
    <property type="term" value="F:single-stranded DNA binding"/>
    <property type="evidence" value="ECO:0007669"/>
    <property type="project" value="TreeGrafter"/>
</dbReference>
<dbReference type="Pfam" id="PF17906">
    <property type="entry name" value="HTH_48"/>
    <property type="match status" value="1"/>
</dbReference>
<feature type="compositionally biased region" description="Polar residues" evidence="1">
    <location>
        <begin position="66"/>
        <end position="79"/>
    </location>
</feature>
<dbReference type="GO" id="GO:0003690">
    <property type="term" value="F:double-stranded DNA binding"/>
    <property type="evidence" value="ECO:0007669"/>
    <property type="project" value="TreeGrafter"/>
</dbReference>
<feature type="transmembrane region" description="Helical" evidence="2">
    <location>
        <begin position="144"/>
        <end position="168"/>
    </location>
</feature>
<reference evidence="6" key="1">
    <citation type="submission" date="2024-02" db="UniProtKB">
        <authorList>
            <consortium name="WormBaseParasite"/>
        </authorList>
    </citation>
    <scope>IDENTIFICATION</scope>
</reference>
<evidence type="ECO:0000256" key="1">
    <source>
        <dbReference type="SAM" id="MobiDB-lite"/>
    </source>
</evidence>
<dbReference type="GO" id="GO:0005634">
    <property type="term" value="C:nucleus"/>
    <property type="evidence" value="ECO:0007669"/>
    <property type="project" value="TreeGrafter"/>
</dbReference>
<dbReference type="GO" id="GO:0000793">
    <property type="term" value="C:condensed chromosome"/>
    <property type="evidence" value="ECO:0007669"/>
    <property type="project" value="TreeGrafter"/>
</dbReference>
<keyword evidence="2" id="KW-0812">Transmembrane</keyword>
<feature type="region of interest" description="Disordered" evidence="1">
    <location>
        <begin position="57"/>
        <end position="86"/>
    </location>
</feature>
<dbReference type="InterPro" id="IPR036397">
    <property type="entry name" value="RNaseH_sf"/>
</dbReference>
<dbReference type="InterPro" id="IPR052709">
    <property type="entry name" value="Transposase-MT_Hybrid"/>
</dbReference>
<evidence type="ECO:0000313" key="6">
    <source>
        <dbReference type="WBParaSite" id="TCONS_00011610.p1"/>
    </source>
</evidence>
<feature type="region of interest" description="Disordered" evidence="1">
    <location>
        <begin position="896"/>
        <end position="936"/>
    </location>
</feature>
<dbReference type="GO" id="GO:0046975">
    <property type="term" value="F:histone H3K36 methyltransferase activity"/>
    <property type="evidence" value="ECO:0007669"/>
    <property type="project" value="TreeGrafter"/>
</dbReference>
<dbReference type="GO" id="GO:0044547">
    <property type="term" value="F:DNA topoisomerase binding"/>
    <property type="evidence" value="ECO:0007669"/>
    <property type="project" value="TreeGrafter"/>
</dbReference>
<dbReference type="GO" id="GO:0035861">
    <property type="term" value="C:site of double-strand break"/>
    <property type="evidence" value="ECO:0007669"/>
    <property type="project" value="TreeGrafter"/>
</dbReference>
<dbReference type="WBParaSite" id="TCONS_00011610.p1">
    <property type="protein sequence ID" value="TCONS_00011610.p1"/>
    <property type="gene ID" value="XLOC_006209"/>
</dbReference>
<dbReference type="GO" id="GO:0042800">
    <property type="term" value="F:histone H3K4 methyltransferase activity"/>
    <property type="evidence" value="ECO:0007669"/>
    <property type="project" value="TreeGrafter"/>
</dbReference>
<keyword evidence="5" id="KW-1185">Reference proteome</keyword>
<dbReference type="Gene3D" id="1.10.10.1450">
    <property type="match status" value="1"/>
</dbReference>
<evidence type="ECO:0000256" key="2">
    <source>
        <dbReference type="SAM" id="Phobius"/>
    </source>
</evidence>
<dbReference type="GO" id="GO:0000014">
    <property type="term" value="F:single-stranded DNA endodeoxyribonuclease activity"/>
    <property type="evidence" value="ECO:0007669"/>
    <property type="project" value="TreeGrafter"/>
</dbReference>
<organism evidence="5 6">
    <name type="scientific">Strongyloides stercoralis</name>
    <name type="common">Threadworm</name>
    <dbReference type="NCBI Taxonomy" id="6248"/>
    <lineage>
        <taxon>Eukaryota</taxon>
        <taxon>Metazoa</taxon>
        <taxon>Ecdysozoa</taxon>
        <taxon>Nematoda</taxon>
        <taxon>Chromadorea</taxon>
        <taxon>Rhabditida</taxon>
        <taxon>Tylenchina</taxon>
        <taxon>Panagrolaimomorpha</taxon>
        <taxon>Strongyloidoidea</taxon>
        <taxon>Strongyloididae</taxon>
        <taxon>Strongyloides</taxon>
    </lineage>
</organism>
<feature type="transmembrane region" description="Helical" evidence="2">
    <location>
        <begin position="811"/>
        <end position="832"/>
    </location>
</feature>
<dbReference type="Pfam" id="PF01359">
    <property type="entry name" value="Transposase_1"/>
    <property type="match status" value="1"/>
</dbReference>
<evidence type="ECO:0000256" key="3">
    <source>
        <dbReference type="SAM" id="SignalP"/>
    </source>
</evidence>
<evidence type="ECO:0000259" key="4">
    <source>
        <dbReference type="Pfam" id="PF17906"/>
    </source>
</evidence>